<accession>A0AA36J241</accession>
<evidence type="ECO:0000313" key="1">
    <source>
        <dbReference type="EMBL" id="CAJ1397722.1"/>
    </source>
</evidence>
<name>A0AA36J241_9DINO</name>
<keyword evidence="2" id="KW-1185">Reference proteome</keyword>
<gene>
    <name evidence="1" type="ORF">EVOR1521_LOCUS21674</name>
</gene>
<comment type="caution">
    <text evidence="1">The sequence shown here is derived from an EMBL/GenBank/DDBJ whole genome shotgun (WGS) entry which is preliminary data.</text>
</comment>
<organism evidence="1 2">
    <name type="scientific">Effrenium voratum</name>
    <dbReference type="NCBI Taxonomy" id="2562239"/>
    <lineage>
        <taxon>Eukaryota</taxon>
        <taxon>Sar</taxon>
        <taxon>Alveolata</taxon>
        <taxon>Dinophyceae</taxon>
        <taxon>Suessiales</taxon>
        <taxon>Symbiodiniaceae</taxon>
        <taxon>Effrenium</taxon>
    </lineage>
</organism>
<dbReference type="EMBL" id="CAUJNA010003276">
    <property type="protein sequence ID" value="CAJ1397722.1"/>
    <property type="molecule type" value="Genomic_DNA"/>
</dbReference>
<dbReference type="AlphaFoldDB" id="A0AA36J241"/>
<evidence type="ECO:0000313" key="2">
    <source>
        <dbReference type="Proteomes" id="UP001178507"/>
    </source>
</evidence>
<sequence>MSATLTRSTSFTREGPTVRVTPSPAVWPRPVLVQCKVPSQLESQRETPLLVPLDAGAMQLRNLQPKNVLEHKQLSWDFKCGRKVKLDTRPAKQSVEMQLRPTAWKDGGAVVIVCLVAFNPVLGKGAWRLLGHAEVRVSRMSREETQLPEDVGKVFRELKRWAVHLQHGSCGAPQGPHDAKTVVGTIQQVKAQISTEMLKLMRVSFSDAARITFQEMEQTWASEREPQIQDCREMSYTLDGFPMFELNAEEDASPVQGAWHMVSMKVCDLFLQLQKMYADALIQVSESEAKAKVLEFVAPVREELDAWAADLEVQVQHVPSHRARKIIKASWREIITQMQALLPGTMTNAAKVLIEGCSKRPAGHVARTLSGFPPLELPSCFMVPDEPTLSQKVKRVVSQELCALFLQLQQMYKPVCVIQASPEEAAVLEFASQVGQELTAWAAYLREASDLPASDADSAAAVDLVARAQQLIWANIQKLTGLTGQFSNAAKVLLEGCSKRAAGPVARTLSGYPPLETPSCFMVAGEPPTLSQKVKRVVSQELCALFLQLQQMYKPVCVIQASPEEAAVLEFASQVGQELTAWAAYLREASDASDSAAAVDLVARAQQLIWANIQELTGLTGQFSNAAKVLLEGCSKRAAGPVARTLSGFPPLETPSCFMVAGEPPTLSQKVKSVVSQELCALFLQLQQMYKPVCVIQASPEEAAVLEFASQVGQELTAWAAYLREASEASDSAAAVDSVARAQQLIWANIQEIDRADRAIQQCGKGVA</sequence>
<proteinExistence type="predicted"/>
<protein>
    <submittedName>
        <fullName evidence="1">Uncharacterized protein</fullName>
    </submittedName>
</protein>
<dbReference type="Proteomes" id="UP001178507">
    <property type="component" value="Unassembled WGS sequence"/>
</dbReference>
<reference evidence="1" key="1">
    <citation type="submission" date="2023-08" db="EMBL/GenBank/DDBJ databases">
        <authorList>
            <person name="Chen Y."/>
            <person name="Shah S."/>
            <person name="Dougan E. K."/>
            <person name="Thang M."/>
            <person name="Chan C."/>
        </authorList>
    </citation>
    <scope>NUCLEOTIDE SEQUENCE</scope>
</reference>